<dbReference type="Pfam" id="PF16796">
    <property type="entry name" value="Microtub_bd"/>
    <property type="match status" value="1"/>
</dbReference>
<dbReference type="SUPFAM" id="SSF52540">
    <property type="entry name" value="P-loop containing nucleoside triphosphate hydrolases"/>
    <property type="match status" value="1"/>
</dbReference>
<keyword evidence="7" id="KW-0175">Coiled coil</keyword>
<proteinExistence type="inferred from homology"/>
<organism evidence="10 11">
    <name type="scientific">Mya arenaria</name>
    <name type="common">Soft-shell clam</name>
    <dbReference type="NCBI Taxonomy" id="6604"/>
    <lineage>
        <taxon>Eukaryota</taxon>
        <taxon>Metazoa</taxon>
        <taxon>Spiralia</taxon>
        <taxon>Lophotrochozoa</taxon>
        <taxon>Mollusca</taxon>
        <taxon>Bivalvia</taxon>
        <taxon>Autobranchia</taxon>
        <taxon>Heteroconchia</taxon>
        <taxon>Euheterodonta</taxon>
        <taxon>Imparidentia</taxon>
        <taxon>Neoheterodontei</taxon>
        <taxon>Myida</taxon>
        <taxon>Myoidea</taxon>
        <taxon>Myidae</taxon>
        <taxon>Mya</taxon>
    </lineage>
</organism>
<keyword evidence="2 5" id="KW-0547">Nucleotide-binding</keyword>
<dbReference type="PANTHER" id="PTHR47972">
    <property type="entry name" value="KINESIN-LIKE PROTEIN KLP-3"/>
    <property type="match status" value="1"/>
</dbReference>
<feature type="compositionally biased region" description="Polar residues" evidence="8">
    <location>
        <begin position="309"/>
        <end position="320"/>
    </location>
</feature>
<sequence>MTCMSLCYNSSCPMLVAASLKVSQYMAYTSGLASGLTSNPSSATLFSAQSSPRPSLTAAASTPSDAVDQSAPPTARQTPKQPKRNRQFEEVQIAAGTSSRARSQGASPNPGSSSNRTPRGQDPGASGSTAERRPKEQTSQRGAAANASNGKKRSVARQPLQTVAEGNEPATSNGSAAHGQIAGGLHEPAVSGKPPLARKAPSDSQVGSTVRPSATKQVLDEIEQDLALLRESGLENIGGKPAQAGERVQQADLKIGDDINKGKGKMISSQGQNTSQNVNDDERNAGIDSDLSFDDGGDGGTSQVKVVEGSSSHGDGSRGNNTDRKQKKKENKTKGTEDKAEGVSMKEDDIVFETFYHRSGKEFQCIYQTGMRFYLDDWGSKEWQPFPKRWYNEGLLVTNTILKDDSQQEQAGQSGEQGAGASSQGQSSKSQGRSRGGGADDREGFLMHPTRGRIPTYIFYEIELQKERTTRQEMERNLEEQMTKYSELEVEAKEWEAQLSAATGGRPMSARPISRMHKAGKGPPPKGGKGKPVPMPQVEETVNPDDVLDLDANAKELRKSHTRLKMDVERYMGDLKHIMGQIGPTIKQLKLSEKSSQGEIEEVRALYRKEAIQRKLLYNQLQELRGNIRVFCRVRKDDRAESCLKFPSDTDIVAINPQQGKKMFTFDRVFDPNSTQEQVFDDTKSIITSCADGYNVCLLAYGQTGSGKTFTMMGPENNPGINISMRAMKELFKVCDEKKETMSFNLVVSLVEIYNETIQDLLTSEAKTLELRTAGNKVNIPGLTDSRSHLVLMLAVEGKDKVTGAITRGTLVLCDLAGSERISKTEAEGQRLVEAAAINKSLSALGQVFTALRSSQLHACLFVNVSPDSYNFMESVSTLQFGANARQVALGQAKQNISKGKG</sequence>
<comment type="similarity">
    <text evidence="5 6">Belongs to the TRAFAC class myosin-kinesin ATPase superfamily. Kinesin family.</text>
</comment>
<dbReference type="PANTHER" id="PTHR47972:SF65">
    <property type="entry name" value="KINESIN-LIKE PROTEIN"/>
    <property type="match status" value="1"/>
</dbReference>
<evidence type="ECO:0000259" key="9">
    <source>
        <dbReference type="PROSITE" id="PS50067"/>
    </source>
</evidence>
<evidence type="ECO:0000313" key="11">
    <source>
        <dbReference type="Proteomes" id="UP001164746"/>
    </source>
</evidence>
<feature type="binding site" evidence="5">
    <location>
        <begin position="702"/>
        <end position="709"/>
    </location>
    <ligand>
        <name>ATP</name>
        <dbReference type="ChEBI" id="CHEBI:30616"/>
    </ligand>
</feature>
<keyword evidence="4" id="KW-0963">Cytoplasm</keyword>
<feature type="compositionally biased region" description="Polar residues" evidence="8">
    <location>
        <begin position="71"/>
        <end position="80"/>
    </location>
</feature>
<dbReference type="PRINTS" id="PR00380">
    <property type="entry name" value="KINESINHEAVY"/>
</dbReference>
<feature type="compositionally biased region" description="Polar residues" evidence="8">
    <location>
        <begin position="95"/>
        <end position="118"/>
    </location>
</feature>
<feature type="compositionally biased region" description="Polar residues" evidence="8">
    <location>
        <begin position="268"/>
        <end position="278"/>
    </location>
</feature>
<evidence type="ECO:0000256" key="4">
    <source>
        <dbReference type="ARBA" id="ARBA00023212"/>
    </source>
</evidence>
<feature type="domain" description="Kinesin motor" evidence="9">
    <location>
        <begin position="627"/>
        <end position="902"/>
    </location>
</feature>
<evidence type="ECO:0000256" key="3">
    <source>
        <dbReference type="ARBA" id="ARBA00022840"/>
    </source>
</evidence>
<evidence type="ECO:0000256" key="5">
    <source>
        <dbReference type="PROSITE-ProRule" id="PRU00283"/>
    </source>
</evidence>
<dbReference type="InterPro" id="IPR036961">
    <property type="entry name" value="Kinesin_motor_dom_sf"/>
</dbReference>
<dbReference type="InterPro" id="IPR001752">
    <property type="entry name" value="Kinesin_motor_dom"/>
</dbReference>
<feature type="compositionally biased region" description="Polar residues" evidence="8">
    <location>
        <begin position="45"/>
        <end position="64"/>
    </location>
</feature>
<evidence type="ECO:0000256" key="1">
    <source>
        <dbReference type="ARBA" id="ARBA00004245"/>
    </source>
</evidence>
<feature type="region of interest" description="Disordered" evidence="8">
    <location>
        <begin position="45"/>
        <end position="218"/>
    </location>
</feature>
<dbReference type="PROSITE" id="PS50067">
    <property type="entry name" value="KINESIN_MOTOR_2"/>
    <property type="match status" value="1"/>
</dbReference>
<comment type="subcellular location">
    <subcellularLocation>
        <location evidence="1">Cytoplasm</location>
        <location evidence="1">Cytoskeleton</location>
    </subcellularLocation>
</comment>
<dbReference type="EMBL" id="CP111025">
    <property type="protein sequence ID" value="WAR26951.1"/>
    <property type="molecule type" value="Genomic_DNA"/>
</dbReference>
<feature type="coiled-coil region" evidence="7">
    <location>
        <begin position="457"/>
        <end position="498"/>
    </location>
</feature>
<feature type="region of interest" description="Disordered" evidence="8">
    <location>
        <begin position="406"/>
        <end position="448"/>
    </location>
</feature>
<dbReference type="SMART" id="SM00129">
    <property type="entry name" value="KISc"/>
    <property type="match status" value="1"/>
</dbReference>
<keyword evidence="6" id="KW-0493">Microtubule</keyword>
<feature type="region of interest" description="Disordered" evidence="8">
    <location>
        <begin position="500"/>
        <end position="538"/>
    </location>
</feature>
<feature type="compositionally biased region" description="Polar residues" evidence="8">
    <location>
        <begin position="202"/>
        <end position="216"/>
    </location>
</feature>
<reference evidence="10" key="1">
    <citation type="submission" date="2022-11" db="EMBL/GenBank/DDBJ databases">
        <title>Centuries of genome instability and evolution in soft-shell clam transmissible cancer (bioRxiv).</title>
        <authorList>
            <person name="Hart S.F.M."/>
            <person name="Yonemitsu M.A."/>
            <person name="Giersch R.M."/>
            <person name="Beal B.F."/>
            <person name="Arriagada G."/>
            <person name="Davis B.W."/>
            <person name="Ostrander E.A."/>
            <person name="Goff S.P."/>
            <person name="Metzger M.J."/>
        </authorList>
    </citation>
    <scope>NUCLEOTIDE SEQUENCE</scope>
    <source>
        <strain evidence="10">MELC-2E11</strain>
        <tissue evidence="10">Siphon/mantle</tissue>
    </source>
</reference>
<keyword evidence="3 5" id="KW-0067">ATP-binding</keyword>
<keyword evidence="11" id="KW-1185">Reference proteome</keyword>
<gene>
    <name evidence="10" type="ORF">MAR_012655</name>
</gene>
<dbReference type="InterPro" id="IPR031852">
    <property type="entry name" value="Vik1/Cik1_MT-bd"/>
</dbReference>
<evidence type="ECO:0000313" key="10">
    <source>
        <dbReference type="EMBL" id="WAR26951.1"/>
    </source>
</evidence>
<dbReference type="Proteomes" id="UP001164746">
    <property type="component" value="Chromosome 14"/>
</dbReference>
<protein>
    <recommendedName>
        <fullName evidence="6">Kinesin-like protein</fullName>
    </recommendedName>
</protein>
<evidence type="ECO:0000256" key="2">
    <source>
        <dbReference type="ARBA" id="ARBA00022741"/>
    </source>
</evidence>
<evidence type="ECO:0000256" key="7">
    <source>
        <dbReference type="SAM" id="Coils"/>
    </source>
</evidence>
<name>A0ABY7G6N8_MYAAR</name>
<feature type="compositionally biased region" description="Polar residues" evidence="8">
    <location>
        <begin position="139"/>
        <end position="149"/>
    </location>
</feature>
<dbReference type="InterPro" id="IPR027417">
    <property type="entry name" value="P-loop_NTPase"/>
</dbReference>
<dbReference type="PROSITE" id="PS00411">
    <property type="entry name" value="KINESIN_MOTOR_1"/>
    <property type="match status" value="1"/>
</dbReference>
<accession>A0ABY7G6N8</accession>
<evidence type="ECO:0000256" key="6">
    <source>
        <dbReference type="RuleBase" id="RU000394"/>
    </source>
</evidence>
<dbReference type="Pfam" id="PF00225">
    <property type="entry name" value="Kinesin"/>
    <property type="match status" value="1"/>
</dbReference>
<dbReference type="InterPro" id="IPR027640">
    <property type="entry name" value="Kinesin-like_fam"/>
</dbReference>
<feature type="compositionally biased region" description="Low complexity" evidence="8">
    <location>
        <begin position="408"/>
        <end position="433"/>
    </location>
</feature>
<keyword evidence="4" id="KW-0206">Cytoskeleton</keyword>
<dbReference type="Gene3D" id="3.40.850.10">
    <property type="entry name" value="Kinesin motor domain"/>
    <property type="match status" value="2"/>
</dbReference>
<feature type="region of interest" description="Disordered" evidence="8">
    <location>
        <begin position="259"/>
        <end position="342"/>
    </location>
</feature>
<dbReference type="InterPro" id="IPR019821">
    <property type="entry name" value="Kinesin_motor_CS"/>
</dbReference>
<keyword evidence="5 6" id="KW-0505">Motor protein</keyword>
<evidence type="ECO:0000256" key="8">
    <source>
        <dbReference type="SAM" id="MobiDB-lite"/>
    </source>
</evidence>
<feature type="compositionally biased region" description="Basic and acidic residues" evidence="8">
    <location>
        <begin position="332"/>
        <end position="342"/>
    </location>
</feature>